<dbReference type="Proteomes" id="UP000570823">
    <property type="component" value="Unassembled WGS sequence"/>
</dbReference>
<feature type="transmembrane region" description="Helical" evidence="1">
    <location>
        <begin position="401"/>
        <end position="421"/>
    </location>
</feature>
<keyword evidence="1" id="KW-1133">Transmembrane helix</keyword>
<dbReference type="PROSITE" id="PS51257">
    <property type="entry name" value="PROKAR_LIPOPROTEIN"/>
    <property type="match status" value="1"/>
</dbReference>
<dbReference type="InterPro" id="IPR013783">
    <property type="entry name" value="Ig-like_fold"/>
</dbReference>
<dbReference type="PANTHER" id="PTHR35902">
    <property type="entry name" value="S-LAYER DOMAIN-LIKE PROTEIN-RELATED"/>
    <property type="match status" value="1"/>
</dbReference>
<proteinExistence type="predicted"/>
<protein>
    <submittedName>
        <fullName evidence="3">S-layer protein</fullName>
    </submittedName>
</protein>
<dbReference type="AlphaFoldDB" id="A0A7K4HKW8"/>
<accession>A0A7K4HKW8</accession>
<evidence type="ECO:0000313" key="3">
    <source>
        <dbReference type="EMBL" id="NVO65924.1"/>
    </source>
</evidence>
<evidence type="ECO:0000256" key="1">
    <source>
        <dbReference type="SAM" id="Phobius"/>
    </source>
</evidence>
<keyword evidence="1" id="KW-0812">Transmembrane</keyword>
<comment type="caution">
    <text evidence="3">The sequence shown here is derived from an EMBL/GenBank/DDBJ whole genome shotgun (WGS) entry which is preliminary data.</text>
</comment>
<reference evidence="3 4" key="1">
    <citation type="submission" date="2020-06" db="EMBL/GenBank/DDBJ databases">
        <title>Methanofollis fontis sp. nov., a methanogen isolated from marine sediments near a cold seep at Four-Way Closure Ridge offshore southwestern Taiwan.</title>
        <authorList>
            <person name="Chen S.-C."/>
            <person name="Teng N.-H."/>
            <person name="Lin Y.-S."/>
            <person name="Lai M.-C."/>
            <person name="Chen H.-H."/>
            <person name="Wang C.-C."/>
        </authorList>
    </citation>
    <scope>NUCLEOTIDE SEQUENCE [LARGE SCALE GENOMIC DNA]</scope>
    <source>
        <strain evidence="3 4">DSM 2702</strain>
    </source>
</reference>
<evidence type="ECO:0000259" key="2">
    <source>
        <dbReference type="Pfam" id="PF10633"/>
    </source>
</evidence>
<dbReference type="Gene3D" id="2.60.40.10">
    <property type="entry name" value="Immunoglobulins"/>
    <property type="match status" value="1"/>
</dbReference>
<gene>
    <name evidence="3" type="ORF">HWN36_00980</name>
</gene>
<dbReference type="Pfam" id="PF10633">
    <property type="entry name" value="NPCBM_assoc"/>
    <property type="match status" value="1"/>
</dbReference>
<feature type="domain" description="Alpha-galactosidase NEW3" evidence="2">
    <location>
        <begin position="298"/>
        <end position="373"/>
    </location>
</feature>
<sequence length="427" mass="44986">MRAATLMTAIALLAGCIITPASAGEKYLYGEPKLSAAIAGSNEFEPGDERQITVMIENSGLNTVKIVQPGIINGDVLPNTARLTSVALLPGDTPVRVKTDPQMIGDIAGGATAPASFVLKVERDAEPGVYSLPLQVTYTRLYATDQQGSDLTTYSWAEKTETLQLEIRVKEIVTIAVSDVGVESLNVGTEGFVHLKVRNNGFETAHAAVLKIARSGMSPVIPTDDSVFIGDLMPGQEAEATFKASVSKGAEAQTYPLTILLEYENSDHQTATADGVTIGIPVGGKIDFAVVASPAPVAPGQKAVLDVTFKNTGSATAHSAQARVSAVDPFTSDDDTAYLGEIAPGESKSARFTVSVDAGATEKIYGLDAEVRYRDALGNTQVSDTMKVDIEVRQTGGDLPLLPALLGLSLLGCIGYGAWTFRLRRRP</sequence>
<dbReference type="EMBL" id="JABXWR010000001">
    <property type="protein sequence ID" value="NVO65924.1"/>
    <property type="molecule type" value="Genomic_DNA"/>
</dbReference>
<dbReference type="RefSeq" id="WP_176787467.1">
    <property type="nucleotide sequence ID" value="NZ_JABXWR010000001.1"/>
</dbReference>
<dbReference type="PANTHER" id="PTHR35902:SF3">
    <property type="entry name" value="NPCBM-ASSOCIATED, NEW3 DOMAIN OF ALPHA-GALACTOSIDASE"/>
    <property type="match status" value="1"/>
</dbReference>
<organism evidence="3 4">
    <name type="scientific">Methanofollis tationis</name>
    <dbReference type="NCBI Taxonomy" id="81417"/>
    <lineage>
        <taxon>Archaea</taxon>
        <taxon>Methanobacteriati</taxon>
        <taxon>Methanobacteriota</taxon>
        <taxon>Stenosarchaea group</taxon>
        <taxon>Methanomicrobia</taxon>
        <taxon>Methanomicrobiales</taxon>
        <taxon>Methanomicrobiaceae</taxon>
        <taxon>Methanofollis</taxon>
    </lineage>
</organism>
<dbReference type="OrthoDB" id="56770at2157"/>
<evidence type="ECO:0000313" key="4">
    <source>
        <dbReference type="Proteomes" id="UP000570823"/>
    </source>
</evidence>
<dbReference type="InterPro" id="IPR018905">
    <property type="entry name" value="A-galactase_NEW3"/>
</dbReference>
<keyword evidence="4" id="KW-1185">Reference proteome</keyword>
<keyword evidence="1" id="KW-0472">Membrane</keyword>
<name>A0A7K4HKW8_9EURY</name>